<organism evidence="3 4">
    <name type="scientific">Mytilus edulis</name>
    <name type="common">Blue mussel</name>
    <dbReference type="NCBI Taxonomy" id="6550"/>
    <lineage>
        <taxon>Eukaryota</taxon>
        <taxon>Metazoa</taxon>
        <taxon>Spiralia</taxon>
        <taxon>Lophotrochozoa</taxon>
        <taxon>Mollusca</taxon>
        <taxon>Bivalvia</taxon>
        <taxon>Autobranchia</taxon>
        <taxon>Pteriomorphia</taxon>
        <taxon>Mytilida</taxon>
        <taxon>Mytiloidea</taxon>
        <taxon>Mytilidae</taxon>
        <taxon>Mytilinae</taxon>
        <taxon>Mytilus</taxon>
    </lineage>
</organism>
<dbReference type="InterPro" id="IPR036056">
    <property type="entry name" value="Fibrinogen-like_C"/>
</dbReference>
<dbReference type="InterPro" id="IPR020837">
    <property type="entry name" value="Fibrinogen_CS"/>
</dbReference>
<evidence type="ECO:0000313" key="4">
    <source>
        <dbReference type="Proteomes" id="UP000683360"/>
    </source>
</evidence>
<keyword evidence="4" id="KW-1185">Reference proteome</keyword>
<dbReference type="SUPFAM" id="SSF56496">
    <property type="entry name" value="Fibrinogen C-terminal domain-like"/>
    <property type="match status" value="1"/>
</dbReference>
<dbReference type="Pfam" id="PF00087">
    <property type="entry name" value="Toxin_TOLIP"/>
    <property type="match status" value="1"/>
</dbReference>
<accession>A0A8S3T1D0</accession>
<dbReference type="PANTHER" id="PTHR19143">
    <property type="entry name" value="FIBRINOGEN/TENASCIN/ANGIOPOEITIN"/>
    <property type="match status" value="1"/>
</dbReference>
<dbReference type="Gene3D" id="3.90.215.10">
    <property type="entry name" value="Gamma Fibrinogen, chain A, domain 1"/>
    <property type="match status" value="2"/>
</dbReference>
<dbReference type="InterPro" id="IPR045860">
    <property type="entry name" value="Snake_toxin-like_sf"/>
</dbReference>
<protein>
    <recommendedName>
        <fullName evidence="2">Fibrinogen C-terminal domain-containing protein</fullName>
    </recommendedName>
</protein>
<evidence type="ECO:0000259" key="2">
    <source>
        <dbReference type="PROSITE" id="PS51406"/>
    </source>
</evidence>
<dbReference type="InterPro" id="IPR035076">
    <property type="entry name" value="Toxin/TOLIP"/>
</dbReference>
<sequence length="441" mass="49267">MDHSLLGTTSTKSEETSYMNKIQYTEGGRNTKMQGSQMWNVLNARSFILLVLYSKSTVALTCFDCQNISHPRFCEQVRKCKDNQICGLEREVKSNGDIIYNVGCMTPQVCDTSNVGVGTNQPCLSCCSTDLCNTNGCGELDYTKNGTLCYACSGQQKPDSCHTVSFCESFEMCYLEEKSYFGEKFYNSGCKVKHICDVQFNKPIVGRRSIQQSRSTSQLSCCDNNLCNDIDRLHGQVQSTIQKTTVHVSTSTTRTTTSSSGPPTECADIASDRDGVYTIIPKGSSQEISVFCIMRGGNKWTTEYWLGNDNVHLISANGDHDLSVYVEDFNGLHAYANYSHFLIGDESTKYLLDITGYVGDAGDGLHNGNGMKFSTKDSDNDINSGNCAVDRHAGWWFRSCDYANLNGRYNDTRGAGNYWYYWRKNTTPLKKSIMMIKRNKI</sequence>
<dbReference type="SMART" id="SM00186">
    <property type="entry name" value="FBG"/>
    <property type="match status" value="1"/>
</dbReference>
<dbReference type="CDD" id="cd00087">
    <property type="entry name" value="FReD"/>
    <property type="match status" value="1"/>
</dbReference>
<dbReference type="SUPFAM" id="SSF57302">
    <property type="entry name" value="Snake toxin-like"/>
    <property type="match status" value="1"/>
</dbReference>
<keyword evidence="1" id="KW-1015">Disulfide bond</keyword>
<dbReference type="PROSITE" id="PS00514">
    <property type="entry name" value="FIBRINOGEN_C_1"/>
    <property type="match status" value="1"/>
</dbReference>
<dbReference type="OrthoDB" id="6073234at2759"/>
<dbReference type="GO" id="GO:0005615">
    <property type="term" value="C:extracellular space"/>
    <property type="evidence" value="ECO:0007669"/>
    <property type="project" value="TreeGrafter"/>
</dbReference>
<reference evidence="3" key="1">
    <citation type="submission" date="2021-03" db="EMBL/GenBank/DDBJ databases">
        <authorList>
            <person name="Bekaert M."/>
        </authorList>
    </citation>
    <scope>NUCLEOTIDE SEQUENCE</scope>
</reference>
<dbReference type="PROSITE" id="PS51406">
    <property type="entry name" value="FIBRINOGEN_C_2"/>
    <property type="match status" value="1"/>
</dbReference>
<proteinExistence type="predicted"/>
<evidence type="ECO:0000256" key="1">
    <source>
        <dbReference type="ARBA" id="ARBA00023157"/>
    </source>
</evidence>
<dbReference type="Proteomes" id="UP000683360">
    <property type="component" value="Unassembled WGS sequence"/>
</dbReference>
<dbReference type="AlphaFoldDB" id="A0A8S3T1D0"/>
<feature type="domain" description="Fibrinogen C-terminal" evidence="2">
    <location>
        <begin position="297"/>
        <end position="440"/>
    </location>
</feature>
<dbReference type="Pfam" id="PF00147">
    <property type="entry name" value="Fibrinogen_C"/>
    <property type="match status" value="1"/>
</dbReference>
<evidence type="ECO:0000313" key="3">
    <source>
        <dbReference type="EMBL" id="CAG2227704.1"/>
    </source>
</evidence>
<dbReference type="EMBL" id="CAJPWZ010001971">
    <property type="protein sequence ID" value="CAG2227704.1"/>
    <property type="molecule type" value="Genomic_DNA"/>
</dbReference>
<name>A0A8S3T1D0_MYTED</name>
<gene>
    <name evidence="3" type="ORF">MEDL_40695</name>
</gene>
<dbReference type="InterPro" id="IPR050373">
    <property type="entry name" value="Fibrinogen_C-term_domain"/>
</dbReference>
<comment type="caution">
    <text evidence="3">The sequence shown here is derived from an EMBL/GenBank/DDBJ whole genome shotgun (WGS) entry which is preliminary data.</text>
</comment>
<dbReference type="Gene3D" id="2.10.60.10">
    <property type="entry name" value="CD59"/>
    <property type="match status" value="1"/>
</dbReference>
<dbReference type="InterPro" id="IPR002181">
    <property type="entry name" value="Fibrinogen_a/b/g_C_dom"/>
</dbReference>
<dbReference type="InterPro" id="IPR014716">
    <property type="entry name" value="Fibrinogen_a/b/g_C_1"/>
</dbReference>